<evidence type="ECO:0000313" key="2">
    <source>
        <dbReference type="Proteomes" id="UP000677054"/>
    </source>
</evidence>
<dbReference type="EMBL" id="CAJPEV010002034">
    <property type="protein sequence ID" value="CAG0895390.1"/>
    <property type="molecule type" value="Genomic_DNA"/>
</dbReference>
<keyword evidence="2" id="KW-1185">Reference proteome</keyword>
<dbReference type="Proteomes" id="UP000677054">
    <property type="component" value="Unassembled WGS sequence"/>
</dbReference>
<protein>
    <submittedName>
        <fullName evidence="1">Uncharacterized protein</fullName>
    </submittedName>
</protein>
<name>A0A7R9A7W7_9CRUS</name>
<gene>
    <name evidence="1" type="ORF">DSTB1V02_LOCUS8678</name>
</gene>
<dbReference type="InterPro" id="IPR027417">
    <property type="entry name" value="P-loop_NTPase"/>
</dbReference>
<reference evidence="1" key="1">
    <citation type="submission" date="2020-11" db="EMBL/GenBank/DDBJ databases">
        <authorList>
            <person name="Tran Van P."/>
        </authorList>
    </citation>
    <scope>NUCLEOTIDE SEQUENCE</scope>
</reference>
<dbReference type="EMBL" id="LR901551">
    <property type="protein sequence ID" value="CAD7248871.1"/>
    <property type="molecule type" value="Genomic_DNA"/>
</dbReference>
<accession>A0A7R9A7W7</accession>
<dbReference type="Gene3D" id="3.40.50.300">
    <property type="entry name" value="P-loop containing nucleotide triphosphate hydrolases"/>
    <property type="match status" value="1"/>
</dbReference>
<organism evidence="1">
    <name type="scientific">Darwinula stevensoni</name>
    <dbReference type="NCBI Taxonomy" id="69355"/>
    <lineage>
        <taxon>Eukaryota</taxon>
        <taxon>Metazoa</taxon>
        <taxon>Ecdysozoa</taxon>
        <taxon>Arthropoda</taxon>
        <taxon>Crustacea</taxon>
        <taxon>Oligostraca</taxon>
        <taxon>Ostracoda</taxon>
        <taxon>Podocopa</taxon>
        <taxon>Podocopida</taxon>
        <taxon>Darwinulocopina</taxon>
        <taxon>Darwinuloidea</taxon>
        <taxon>Darwinulidae</taxon>
        <taxon>Darwinula</taxon>
    </lineage>
</organism>
<sequence length="112" mass="13070">MEIYDEECNEFVEVDLTRLPDEAKLWLRFEGSNEIREFFEQCDPHGLDYVNAVAFVLPSYTAMLTTSQKYIFHAITRLFGIDMKEKFALLRSFCDGQEPAAIVLVRNANLFY</sequence>
<proteinExistence type="predicted"/>
<evidence type="ECO:0000313" key="1">
    <source>
        <dbReference type="EMBL" id="CAD7248871.1"/>
    </source>
</evidence>
<dbReference type="AlphaFoldDB" id="A0A7R9A7W7"/>